<dbReference type="InterPro" id="IPR000305">
    <property type="entry name" value="GIY-YIG_endonuc"/>
</dbReference>
<evidence type="ECO:0000259" key="1">
    <source>
        <dbReference type="PROSITE" id="PS50164"/>
    </source>
</evidence>
<dbReference type="Pfam" id="PF01541">
    <property type="entry name" value="GIY-YIG"/>
    <property type="match status" value="1"/>
</dbReference>
<organism evidence="2 3">
    <name type="scientific">Nostoc linckia z8</name>
    <dbReference type="NCBI Taxonomy" id="1628746"/>
    <lineage>
        <taxon>Bacteria</taxon>
        <taxon>Bacillati</taxon>
        <taxon>Cyanobacteriota</taxon>
        <taxon>Cyanophyceae</taxon>
        <taxon>Nostocales</taxon>
        <taxon>Nostocaceae</taxon>
        <taxon>Nostoc</taxon>
    </lineage>
</organism>
<protein>
    <recommendedName>
        <fullName evidence="1">GIY-YIG domain-containing protein</fullName>
    </recommendedName>
</protein>
<dbReference type="SUPFAM" id="SSF82771">
    <property type="entry name" value="GIY-YIG endonuclease"/>
    <property type="match status" value="1"/>
</dbReference>
<comment type="caution">
    <text evidence="2">The sequence shown here is derived from an EMBL/GenBank/DDBJ whole genome shotgun (WGS) entry which is preliminary data.</text>
</comment>
<sequence length="303" mass="34236">MNTTTYIYVLADPRDGSIFYVGRTTMSLNRRLHTHIRDGKKQRTEKGKYIAQMLAVGVRPQIREVELVTNATREEAIAKEEAWQQFYSITNTLTNKGSAVFGGHGTNKRVVWTPETINLLGKQTDTYIAELLGCDRKSVEYKREKLKIPRCLQTNFVVPAMGGWNKIELSETIIEQLGKMPDYALVKQAGVSKTVISNKRVQLNIPSYAATTGNNGRWGKRIKPKIFLSPNCKICKSINTIRYGSGHRCKDCLSQFSINVERTKSKHICVFCDSSEVYQAARSGKNKNLLQCDNCLQSFRIGN</sequence>
<dbReference type="GeneID" id="57094362"/>
<evidence type="ECO:0000313" key="3">
    <source>
        <dbReference type="Proteomes" id="UP000222310"/>
    </source>
</evidence>
<accession>A0A9Q5ZG38</accession>
<dbReference type="PROSITE" id="PS50164">
    <property type="entry name" value="GIY_YIG"/>
    <property type="match status" value="1"/>
</dbReference>
<evidence type="ECO:0000313" key="2">
    <source>
        <dbReference type="EMBL" id="PHK06802.1"/>
    </source>
</evidence>
<dbReference type="Proteomes" id="UP000222310">
    <property type="component" value="Unassembled WGS sequence"/>
</dbReference>
<name>A0A9Q5ZG38_NOSLI</name>
<dbReference type="RefSeq" id="WP_099066589.1">
    <property type="nucleotide sequence ID" value="NZ_LAHD01000005.1"/>
</dbReference>
<gene>
    <name evidence="2" type="ORF">VF08_03460</name>
</gene>
<dbReference type="InterPro" id="IPR035901">
    <property type="entry name" value="GIY-YIG_endonuc_sf"/>
</dbReference>
<reference evidence="2 3" key="1">
    <citation type="submission" date="2015-02" db="EMBL/GenBank/DDBJ databases">
        <title>Nostoc linckia genome annotation.</title>
        <authorList>
            <person name="Zhou Z."/>
        </authorList>
    </citation>
    <scope>NUCLEOTIDE SEQUENCE [LARGE SCALE GENOMIC DNA]</scope>
    <source>
        <strain evidence="3">z8</strain>
    </source>
</reference>
<proteinExistence type="predicted"/>
<feature type="domain" description="GIY-YIG" evidence="1">
    <location>
        <begin position="3"/>
        <end position="96"/>
    </location>
</feature>
<dbReference type="AlphaFoldDB" id="A0A9Q5ZG38"/>
<dbReference type="EMBL" id="LAHD01000005">
    <property type="protein sequence ID" value="PHK06802.1"/>
    <property type="molecule type" value="Genomic_DNA"/>
</dbReference>